<evidence type="ECO:0000256" key="2">
    <source>
        <dbReference type="ARBA" id="ARBA00010157"/>
    </source>
</evidence>
<protein>
    <submittedName>
        <fullName evidence="10">MMPL family transporter</fullName>
    </submittedName>
</protein>
<dbReference type="RefSeq" id="WP_055547137.1">
    <property type="nucleotide sequence ID" value="NZ_CP023699.1"/>
</dbReference>
<evidence type="ECO:0000256" key="8">
    <source>
        <dbReference type="SAM" id="SignalP"/>
    </source>
</evidence>
<dbReference type="InterPro" id="IPR000731">
    <property type="entry name" value="SSD"/>
</dbReference>
<dbReference type="Pfam" id="PF03176">
    <property type="entry name" value="MMPL"/>
    <property type="match status" value="2"/>
</dbReference>
<sequence>MATFLYKLGRLAFRRRRYVALLWIALLVGAGVAASAAPAPPADTFSMPGTESQKAFDVLEKRFPAASAEGASARVVIRAPEGEKITSAKSKSEVEKMISTIGKGSQVAGVDDPYKAKTVSKDGTTAYASVTYKVPSTELTDKSHDALTKATDTTRDAGLTVETGGDAVMAEQEMGGSAELIGIAISAVVLIVTFGSLVAAGMPLLTAIIGVGIGISAIGALGSVLNLSSTTSTLAMMIGLAVGIDYALFIVSRYRAEIAEGREPEEAAGRATGTAGSAVVFAGLTVVVALSGLAVVNIPILTKMGLAAAGTVVIAVLIALTMIPALLGFAGRKVLRRKDRKKPAGALNDPNAKPKLGTRWSRYVLRHPLAVLLVAVVGLGAVAVPAASLELGLPDEGTSAPDTTQRKAYDMLSESFGAGFNGPLMVTVSTDSNVAAAAKTVGAELAKVDGVAAVTPAQPNKAGDTAIMNVVPKTGPSDHKTEEVVKSLRSTADGVGAETNSEVLVTGQTAMTIDFSQTLNDALLPYLGLVVGLAFLLLMLVFRSILVPLKAALGFLLSVAAALGAVVAVFQWGWLADIVGVDQPGPIMSMMPIFMIGVVFGLAMDYEVFLVTRMREAYVHGASPDEAVVTGFTHGGRVVAAAAIIMMSVFSGFIMENDDMIKMMGFGLAIAVLFDAFVVRMAIVPAVLALLGQSAWWLPRWLNKILPNVDVEGEKLHKDLGDDMTPGVKEERELEGVR</sequence>
<evidence type="ECO:0000256" key="6">
    <source>
        <dbReference type="ARBA" id="ARBA00023136"/>
    </source>
</evidence>
<feature type="transmembrane region" description="Helical" evidence="7">
    <location>
        <begin position="554"/>
        <end position="575"/>
    </location>
</feature>
<dbReference type="InterPro" id="IPR050545">
    <property type="entry name" value="Mycobact_MmpL"/>
</dbReference>
<evidence type="ECO:0000259" key="9">
    <source>
        <dbReference type="PROSITE" id="PS50156"/>
    </source>
</evidence>
<evidence type="ECO:0000256" key="5">
    <source>
        <dbReference type="ARBA" id="ARBA00022989"/>
    </source>
</evidence>
<dbReference type="AlphaFoldDB" id="A0A5J6GU27"/>
<evidence type="ECO:0000313" key="11">
    <source>
        <dbReference type="Proteomes" id="UP000325529"/>
    </source>
</evidence>
<comment type="subcellular location">
    <subcellularLocation>
        <location evidence="1">Cell membrane</location>
        <topology evidence="1">Multi-pass membrane protein</topology>
    </subcellularLocation>
</comment>
<keyword evidence="5 7" id="KW-1133">Transmembrane helix</keyword>
<dbReference type="KEGG" id="ska:CP970_41445"/>
<evidence type="ECO:0000256" key="3">
    <source>
        <dbReference type="ARBA" id="ARBA00022475"/>
    </source>
</evidence>
<reference evidence="10 11" key="1">
    <citation type="submission" date="2017-09" db="EMBL/GenBank/DDBJ databases">
        <authorList>
            <person name="Lee N."/>
            <person name="Cho B.-K."/>
        </authorList>
    </citation>
    <scope>NUCLEOTIDE SEQUENCE [LARGE SCALE GENOMIC DNA]</scope>
    <source>
        <strain evidence="10 11">ATCC 12853</strain>
    </source>
</reference>
<keyword evidence="4 7" id="KW-0812">Transmembrane</keyword>
<feature type="transmembrane region" description="Helical" evidence="7">
    <location>
        <begin position="306"/>
        <end position="331"/>
    </location>
</feature>
<dbReference type="OrthoDB" id="7051771at2"/>
<feature type="signal peptide" evidence="8">
    <location>
        <begin position="1"/>
        <end position="36"/>
    </location>
</feature>
<keyword evidence="3" id="KW-1003">Cell membrane</keyword>
<dbReference type="PROSITE" id="PS50156">
    <property type="entry name" value="SSD"/>
    <property type="match status" value="1"/>
</dbReference>
<gene>
    <name evidence="10" type="ORF">CP970_41445</name>
</gene>
<keyword evidence="11" id="KW-1185">Reference proteome</keyword>
<name>A0A5J6GU27_STRKN</name>
<feature type="transmembrane region" description="Helical" evidence="7">
    <location>
        <begin position="369"/>
        <end position="389"/>
    </location>
</feature>
<comment type="similarity">
    <text evidence="2">Belongs to the resistance-nodulation-cell division (RND) (TC 2.A.6) family. MmpL subfamily.</text>
</comment>
<dbReference type="EMBL" id="CP023699">
    <property type="protein sequence ID" value="QEU96556.1"/>
    <property type="molecule type" value="Genomic_DNA"/>
</dbReference>
<dbReference type="PANTHER" id="PTHR33406:SF11">
    <property type="entry name" value="MEMBRANE PROTEIN SCO6666-RELATED"/>
    <property type="match status" value="1"/>
</dbReference>
<feature type="transmembrane region" description="Helical" evidence="7">
    <location>
        <begin position="207"/>
        <end position="228"/>
    </location>
</feature>
<dbReference type="InterPro" id="IPR004869">
    <property type="entry name" value="MMPL_dom"/>
</dbReference>
<keyword evidence="6 7" id="KW-0472">Membrane</keyword>
<dbReference type="GO" id="GO:0005886">
    <property type="term" value="C:plasma membrane"/>
    <property type="evidence" value="ECO:0007669"/>
    <property type="project" value="UniProtKB-SubCell"/>
</dbReference>
<organism evidence="10 11">
    <name type="scientific">Streptomyces kanamyceticus</name>
    <dbReference type="NCBI Taxonomy" id="1967"/>
    <lineage>
        <taxon>Bacteria</taxon>
        <taxon>Bacillati</taxon>
        <taxon>Actinomycetota</taxon>
        <taxon>Actinomycetes</taxon>
        <taxon>Kitasatosporales</taxon>
        <taxon>Streptomycetaceae</taxon>
        <taxon>Streptomyces</taxon>
    </lineage>
</organism>
<dbReference type="SUPFAM" id="SSF82866">
    <property type="entry name" value="Multidrug efflux transporter AcrB transmembrane domain"/>
    <property type="match status" value="2"/>
</dbReference>
<dbReference type="PANTHER" id="PTHR33406">
    <property type="entry name" value="MEMBRANE PROTEIN MJ1562-RELATED"/>
    <property type="match status" value="1"/>
</dbReference>
<evidence type="ECO:0000256" key="1">
    <source>
        <dbReference type="ARBA" id="ARBA00004651"/>
    </source>
</evidence>
<feature type="transmembrane region" description="Helical" evidence="7">
    <location>
        <begin position="638"/>
        <end position="655"/>
    </location>
</feature>
<feature type="transmembrane region" description="Helical" evidence="7">
    <location>
        <begin position="234"/>
        <end position="254"/>
    </location>
</feature>
<feature type="transmembrane region" description="Helical" evidence="7">
    <location>
        <begin position="587"/>
        <end position="606"/>
    </location>
</feature>
<accession>A0A5J6GU27</accession>
<evidence type="ECO:0000313" key="10">
    <source>
        <dbReference type="EMBL" id="QEU96556.1"/>
    </source>
</evidence>
<keyword evidence="8" id="KW-0732">Signal</keyword>
<evidence type="ECO:0000256" key="4">
    <source>
        <dbReference type="ARBA" id="ARBA00022692"/>
    </source>
</evidence>
<feature type="chain" id="PRO_5023862233" evidence="8">
    <location>
        <begin position="37"/>
        <end position="738"/>
    </location>
</feature>
<evidence type="ECO:0000256" key="7">
    <source>
        <dbReference type="SAM" id="Phobius"/>
    </source>
</evidence>
<dbReference type="Proteomes" id="UP000325529">
    <property type="component" value="Chromosome"/>
</dbReference>
<feature type="transmembrane region" description="Helical" evidence="7">
    <location>
        <begin position="180"/>
        <end position="200"/>
    </location>
</feature>
<dbReference type="Gene3D" id="1.20.1640.10">
    <property type="entry name" value="Multidrug efflux transporter AcrB transmembrane domain"/>
    <property type="match status" value="2"/>
</dbReference>
<feature type="transmembrane region" description="Helical" evidence="7">
    <location>
        <begin position="523"/>
        <end position="542"/>
    </location>
</feature>
<proteinExistence type="inferred from homology"/>
<feature type="transmembrane region" description="Helical" evidence="7">
    <location>
        <begin position="275"/>
        <end position="300"/>
    </location>
</feature>
<feature type="domain" description="SSD" evidence="9">
    <location>
        <begin position="204"/>
        <end position="329"/>
    </location>
</feature>
<feature type="transmembrane region" description="Helical" evidence="7">
    <location>
        <begin position="667"/>
        <end position="691"/>
    </location>
</feature>